<feature type="transmembrane region" description="Helical" evidence="6">
    <location>
        <begin position="239"/>
        <end position="266"/>
    </location>
</feature>
<proteinExistence type="predicted"/>
<feature type="transmembrane region" description="Helical" evidence="6">
    <location>
        <begin position="187"/>
        <end position="207"/>
    </location>
</feature>
<dbReference type="GO" id="GO:0020037">
    <property type="term" value="F:heme binding"/>
    <property type="evidence" value="ECO:0007669"/>
    <property type="project" value="TreeGrafter"/>
</dbReference>
<evidence type="ECO:0000256" key="5">
    <source>
        <dbReference type="ARBA" id="ARBA00023136"/>
    </source>
</evidence>
<feature type="transmembrane region" description="Helical" evidence="6">
    <location>
        <begin position="26"/>
        <end position="44"/>
    </location>
</feature>
<dbReference type="STRING" id="660517.SAMN04487946_104245"/>
<sequence length="314" mass="35439">MPYGIEIFRYAQRSGSEVIVGLRWDTLLILAFVATLTFLVHYVLRELWNPTDHTDNGDEPSKQEVEESLKAQGKEEISRFSFAQRASHWVMAIAVFALMLSGFIIMNTEVTVKAIPGLSWLTIHIISAVVLVAYVVFHLAHVAYKGTWDKMWIGRKELNDLWVRFKNLLGRTDEYPRQFEYPSAQKLLHWGVTGATLGVVATGFVLWRRVSMEPIWSATREFSFLGVQFGLGTADAPGLVAWSFVFHDFFAIGILALVMGHIYFALRPNEWAITKSMITGKVTAAEYAEKYDPRSWNVGAVEATDGGEPEPEDD</sequence>
<dbReference type="InterPro" id="IPR016174">
    <property type="entry name" value="Di-haem_cyt_TM"/>
</dbReference>
<keyword evidence="2" id="KW-1003">Cell membrane</keyword>
<name>A0A1H3FYR4_9EURY</name>
<keyword evidence="5 6" id="KW-0472">Membrane</keyword>
<dbReference type="InterPro" id="IPR011577">
    <property type="entry name" value="Cyt_b561_bac/Ni-Hgenase"/>
</dbReference>
<accession>A0A1H3FYR4</accession>
<dbReference type="OrthoDB" id="204681at2157"/>
<dbReference type="EMBL" id="FNPB01000004">
    <property type="protein sequence ID" value="SDX96070.1"/>
    <property type="molecule type" value="Genomic_DNA"/>
</dbReference>
<reference evidence="9" key="1">
    <citation type="submission" date="2016-10" db="EMBL/GenBank/DDBJ databases">
        <authorList>
            <person name="Varghese N."/>
            <person name="Submissions S."/>
        </authorList>
    </citation>
    <scope>NUCLEOTIDE SEQUENCE [LARGE SCALE GENOMIC DNA]</scope>
    <source>
        <strain evidence="9">CGMCC 1.10118</strain>
    </source>
</reference>
<organism evidence="8 9">
    <name type="scientific">Halobellus clavatus</name>
    <dbReference type="NCBI Taxonomy" id="660517"/>
    <lineage>
        <taxon>Archaea</taxon>
        <taxon>Methanobacteriati</taxon>
        <taxon>Methanobacteriota</taxon>
        <taxon>Stenosarchaea group</taxon>
        <taxon>Halobacteria</taxon>
        <taxon>Halobacteriales</taxon>
        <taxon>Haloferacaceae</taxon>
        <taxon>Halobellus</taxon>
    </lineage>
</organism>
<dbReference type="RefSeq" id="WP_175454604.1">
    <property type="nucleotide sequence ID" value="NZ_FNPB01000004.1"/>
</dbReference>
<comment type="subcellular location">
    <subcellularLocation>
        <location evidence="1">Cell membrane</location>
        <topology evidence="1">Multi-pass membrane protein</topology>
    </subcellularLocation>
</comment>
<dbReference type="Pfam" id="PF01292">
    <property type="entry name" value="Ni_hydr_CYTB"/>
    <property type="match status" value="1"/>
</dbReference>
<keyword evidence="3 6" id="KW-0812">Transmembrane</keyword>
<evidence type="ECO:0000256" key="6">
    <source>
        <dbReference type="SAM" id="Phobius"/>
    </source>
</evidence>
<dbReference type="Gene3D" id="1.20.950.20">
    <property type="entry name" value="Transmembrane di-heme cytochromes, Chain C"/>
    <property type="match status" value="1"/>
</dbReference>
<dbReference type="GO" id="GO:0009055">
    <property type="term" value="F:electron transfer activity"/>
    <property type="evidence" value="ECO:0007669"/>
    <property type="project" value="InterPro"/>
</dbReference>
<feature type="transmembrane region" description="Helical" evidence="6">
    <location>
        <begin position="118"/>
        <end position="144"/>
    </location>
</feature>
<dbReference type="SUPFAM" id="SSF81342">
    <property type="entry name" value="Transmembrane di-heme cytochromes"/>
    <property type="match status" value="1"/>
</dbReference>
<keyword evidence="4 6" id="KW-1133">Transmembrane helix</keyword>
<evidence type="ECO:0000259" key="7">
    <source>
        <dbReference type="Pfam" id="PF01292"/>
    </source>
</evidence>
<dbReference type="PANTHER" id="PTHR30485:SF1">
    <property type="entry name" value="CYTOCHROME YDHU-RELATED"/>
    <property type="match status" value="1"/>
</dbReference>
<dbReference type="PANTHER" id="PTHR30485">
    <property type="entry name" value="NI/FE-HYDROGENASE 1 B-TYPE CYTOCHROME SUBUNIT"/>
    <property type="match status" value="1"/>
</dbReference>
<evidence type="ECO:0000313" key="9">
    <source>
        <dbReference type="Proteomes" id="UP000199170"/>
    </source>
</evidence>
<feature type="transmembrane region" description="Helical" evidence="6">
    <location>
        <begin position="89"/>
        <end position="106"/>
    </location>
</feature>
<feature type="domain" description="Cytochrome b561 bacterial/Ni-hydrogenase" evidence="7">
    <location>
        <begin position="79"/>
        <end position="280"/>
    </location>
</feature>
<evidence type="ECO:0000256" key="3">
    <source>
        <dbReference type="ARBA" id="ARBA00022692"/>
    </source>
</evidence>
<dbReference type="GO" id="GO:0005886">
    <property type="term" value="C:plasma membrane"/>
    <property type="evidence" value="ECO:0007669"/>
    <property type="project" value="UniProtKB-SubCell"/>
</dbReference>
<evidence type="ECO:0000256" key="1">
    <source>
        <dbReference type="ARBA" id="ARBA00004651"/>
    </source>
</evidence>
<evidence type="ECO:0000313" key="8">
    <source>
        <dbReference type="EMBL" id="SDX96070.1"/>
    </source>
</evidence>
<gene>
    <name evidence="8" type="ORF">SAMN04487946_104245</name>
</gene>
<dbReference type="InterPro" id="IPR051542">
    <property type="entry name" value="Hydrogenase_cytochrome"/>
</dbReference>
<keyword evidence="9" id="KW-1185">Reference proteome</keyword>
<dbReference type="GO" id="GO:0022904">
    <property type="term" value="P:respiratory electron transport chain"/>
    <property type="evidence" value="ECO:0007669"/>
    <property type="project" value="InterPro"/>
</dbReference>
<dbReference type="Proteomes" id="UP000199170">
    <property type="component" value="Unassembled WGS sequence"/>
</dbReference>
<protein>
    <submittedName>
        <fullName evidence="8">Cytochrome b subunit of formate dehydrogenase</fullName>
    </submittedName>
</protein>
<evidence type="ECO:0000256" key="2">
    <source>
        <dbReference type="ARBA" id="ARBA00022475"/>
    </source>
</evidence>
<dbReference type="AlphaFoldDB" id="A0A1H3FYR4"/>
<evidence type="ECO:0000256" key="4">
    <source>
        <dbReference type="ARBA" id="ARBA00022989"/>
    </source>
</evidence>